<comment type="caution">
    <text evidence="2">The sequence shown here is derived from an EMBL/GenBank/DDBJ whole genome shotgun (WGS) entry which is preliminary data.</text>
</comment>
<proteinExistence type="predicted"/>
<dbReference type="AlphaFoldDB" id="L7F028"/>
<dbReference type="EMBL" id="AEJB01000493">
    <property type="protein sequence ID" value="ELP63955.1"/>
    <property type="molecule type" value="Genomic_DNA"/>
</dbReference>
<keyword evidence="1" id="KW-1133">Transmembrane helix</keyword>
<sequence length="79" mass="8039">MHKSGTGRGFAKIAKISTPQCPRLVPSRHRASLLSMIAFVESALIGIGCLVLGVLMDGLGSSEGMAAYAAAPPAGICLL</sequence>
<evidence type="ECO:0000256" key="1">
    <source>
        <dbReference type="SAM" id="Phobius"/>
    </source>
</evidence>
<protein>
    <submittedName>
        <fullName evidence="2">Uncharacterized protein</fullName>
    </submittedName>
</protein>
<keyword evidence="1" id="KW-0472">Membrane</keyword>
<dbReference type="PATRIC" id="fig|698760.3.peg.7145"/>
<dbReference type="Proteomes" id="UP000010931">
    <property type="component" value="Unassembled WGS sequence"/>
</dbReference>
<reference evidence="2 3" key="1">
    <citation type="journal article" date="2011" name="Plasmid">
        <title>Streptomyces turgidiscabies Car8 contains a modular pathogenicity island that shares virulence genes with other actinobacterial plant pathogens.</title>
        <authorList>
            <person name="Huguet-Tapia J.C."/>
            <person name="Badger J.H."/>
            <person name="Loria R."/>
            <person name="Pettis G.S."/>
        </authorList>
    </citation>
    <scope>NUCLEOTIDE SEQUENCE [LARGE SCALE GENOMIC DNA]</scope>
    <source>
        <strain evidence="2 3">Car8</strain>
    </source>
</reference>
<accession>L7F028</accession>
<gene>
    <name evidence="2" type="ORF">STRTUCAR8_08287</name>
</gene>
<keyword evidence="3" id="KW-1185">Reference proteome</keyword>
<evidence type="ECO:0000313" key="2">
    <source>
        <dbReference type="EMBL" id="ELP63955.1"/>
    </source>
</evidence>
<feature type="transmembrane region" description="Helical" evidence="1">
    <location>
        <begin position="33"/>
        <end position="55"/>
    </location>
</feature>
<organism evidence="2 3">
    <name type="scientific">Streptomyces turgidiscabies (strain Car8)</name>
    <dbReference type="NCBI Taxonomy" id="698760"/>
    <lineage>
        <taxon>Bacteria</taxon>
        <taxon>Bacillati</taxon>
        <taxon>Actinomycetota</taxon>
        <taxon>Actinomycetes</taxon>
        <taxon>Kitasatosporales</taxon>
        <taxon>Streptomycetaceae</taxon>
        <taxon>Streptomyces</taxon>
    </lineage>
</organism>
<name>L7F028_STRT8</name>
<evidence type="ECO:0000313" key="3">
    <source>
        <dbReference type="Proteomes" id="UP000010931"/>
    </source>
</evidence>
<keyword evidence="1" id="KW-0812">Transmembrane</keyword>